<sequence length="319" mass="35658">MRRRTPPAPAPLPQRQGVDPVRVRLPLDGGWATVADYLAHRLPDEVGDRLAEMVQGGEIVTADGPIDAATPYQPGASVWFHRDLPAETPVPFPVELVHRDERLVIVDKPHFLATTPRGSHVVETALSRLRTELDLPHLVPAHRLDRLTAGLVMFIADPRARGAYQGLFRDRLVHKEYQAVAPYLPELEQPRTVRSRMVKERGVIAAREEPGEVNAVSRVELLERRGGLARYRLVPLTGRTHQLRLHMSSLGAPIIGDPVYPVVLPPVAPDDFSRPLQLLATTLEFTDPITGRELRLRSRRTLAAWADQPVMADRHLLEC</sequence>
<evidence type="ECO:0000256" key="3">
    <source>
        <dbReference type="ARBA" id="ARBA00033164"/>
    </source>
</evidence>
<dbReference type="InterPro" id="IPR006145">
    <property type="entry name" value="PsdUridine_synth_RsuA/RluA"/>
</dbReference>
<dbReference type="Pfam" id="PF00849">
    <property type="entry name" value="PseudoU_synth_2"/>
    <property type="match status" value="1"/>
</dbReference>
<dbReference type="EMBL" id="VIGB01000003">
    <property type="protein sequence ID" value="TQF01285.1"/>
    <property type="molecule type" value="Genomic_DNA"/>
</dbReference>
<evidence type="ECO:0000313" key="5">
    <source>
        <dbReference type="EMBL" id="TQF01285.1"/>
    </source>
</evidence>
<evidence type="ECO:0000259" key="4">
    <source>
        <dbReference type="Pfam" id="PF00849"/>
    </source>
</evidence>
<dbReference type="Gene3D" id="3.30.2350.10">
    <property type="entry name" value="Pseudouridine synthase"/>
    <property type="match status" value="1"/>
</dbReference>
<dbReference type="InterPro" id="IPR050188">
    <property type="entry name" value="RluA_PseudoU_synthase"/>
</dbReference>
<dbReference type="GO" id="GO:0140098">
    <property type="term" value="F:catalytic activity, acting on RNA"/>
    <property type="evidence" value="ECO:0007669"/>
    <property type="project" value="UniProtKB-ARBA"/>
</dbReference>
<reference evidence="5 6" key="1">
    <citation type="submission" date="2019-06" db="EMBL/GenBank/DDBJ databases">
        <title>Description of Kitasatospora acidophila sp. nov. isolated from pine grove soil, and reclassification of Streptomyces novaecaesareae to Kitasatospora novaeceasareae comb. nov.</title>
        <authorList>
            <person name="Kim M.J."/>
        </authorList>
    </citation>
    <scope>NUCLEOTIDE SEQUENCE [LARGE SCALE GENOMIC DNA]</scope>
    <source>
        <strain evidence="5 6">MMS16-CNU292</strain>
    </source>
</reference>
<dbReference type="SUPFAM" id="SSF55120">
    <property type="entry name" value="Pseudouridine synthase"/>
    <property type="match status" value="1"/>
</dbReference>
<comment type="catalytic activity">
    <reaction evidence="1">
        <text>a uridine in RNA = a pseudouridine in RNA</text>
        <dbReference type="Rhea" id="RHEA:48348"/>
        <dbReference type="Rhea" id="RHEA-COMP:12068"/>
        <dbReference type="Rhea" id="RHEA-COMP:12069"/>
        <dbReference type="ChEBI" id="CHEBI:65314"/>
        <dbReference type="ChEBI" id="CHEBI:65315"/>
    </reaction>
</comment>
<evidence type="ECO:0000256" key="1">
    <source>
        <dbReference type="ARBA" id="ARBA00000073"/>
    </source>
</evidence>
<evidence type="ECO:0000256" key="2">
    <source>
        <dbReference type="ARBA" id="ARBA00031870"/>
    </source>
</evidence>
<dbReference type="PANTHER" id="PTHR21600:SF84">
    <property type="entry name" value="PSEUDOURIDINE SYNTHASE RSUA_RLUA-LIKE DOMAIN-CONTAINING PROTEIN"/>
    <property type="match status" value="1"/>
</dbReference>
<protein>
    <recommendedName>
        <fullName evidence="2">RNA pseudouridylate synthase</fullName>
    </recommendedName>
    <alternativeName>
        <fullName evidence="3">RNA-uridine isomerase</fullName>
    </alternativeName>
</protein>
<comment type="caution">
    <text evidence="5">The sequence shown here is derived from an EMBL/GenBank/DDBJ whole genome shotgun (WGS) entry which is preliminary data.</text>
</comment>
<organism evidence="5 6">
    <name type="scientific">Kitasatospora acidiphila</name>
    <dbReference type="NCBI Taxonomy" id="2567942"/>
    <lineage>
        <taxon>Bacteria</taxon>
        <taxon>Bacillati</taxon>
        <taxon>Actinomycetota</taxon>
        <taxon>Actinomycetes</taxon>
        <taxon>Kitasatosporales</taxon>
        <taxon>Streptomycetaceae</taxon>
        <taxon>Kitasatospora</taxon>
    </lineage>
</organism>
<keyword evidence="6" id="KW-1185">Reference proteome</keyword>
<feature type="domain" description="Pseudouridine synthase RsuA/RluA-like" evidence="4">
    <location>
        <begin position="103"/>
        <end position="249"/>
    </location>
</feature>
<dbReference type="RefSeq" id="WP_141632019.1">
    <property type="nucleotide sequence ID" value="NZ_VIGB01000003.1"/>
</dbReference>
<dbReference type="AlphaFoldDB" id="A0A540VWZ6"/>
<dbReference type="InterPro" id="IPR020103">
    <property type="entry name" value="PsdUridine_synth_cat_dom_sf"/>
</dbReference>
<dbReference type="PANTHER" id="PTHR21600">
    <property type="entry name" value="MITOCHONDRIAL RNA PSEUDOURIDINE SYNTHASE"/>
    <property type="match status" value="1"/>
</dbReference>
<proteinExistence type="predicted"/>
<gene>
    <name evidence="5" type="ORF">E6W39_02335</name>
</gene>
<dbReference type="Proteomes" id="UP000319103">
    <property type="component" value="Unassembled WGS sequence"/>
</dbReference>
<name>A0A540VWZ6_9ACTN</name>
<dbReference type="GO" id="GO:0000455">
    <property type="term" value="P:enzyme-directed rRNA pseudouridine synthesis"/>
    <property type="evidence" value="ECO:0007669"/>
    <property type="project" value="TreeGrafter"/>
</dbReference>
<evidence type="ECO:0000313" key="6">
    <source>
        <dbReference type="Proteomes" id="UP000319103"/>
    </source>
</evidence>
<dbReference type="GO" id="GO:0003723">
    <property type="term" value="F:RNA binding"/>
    <property type="evidence" value="ECO:0007669"/>
    <property type="project" value="InterPro"/>
</dbReference>
<dbReference type="OrthoDB" id="9807829at2"/>
<accession>A0A540VWZ6</accession>
<dbReference type="GO" id="GO:0009982">
    <property type="term" value="F:pseudouridine synthase activity"/>
    <property type="evidence" value="ECO:0007669"/>
    <property type="project" value="InterPro"/>
</dbReference>